<dbReference type="Pfam" id="PF08030">
    <property type="entry name" value="NAD_binding_6"/>
    <property type="match status" value="2"/>
</dbReference>
<feature type="transmembrane region" description="Helical" evidence="17">
    <location>
        <begin position="57"/>
        <end position="77"/>
    </location>
</feature>
<evidence type="ECO:0000256" key="2">
    <source>
        <dbReference type="ARBA" id="ARBA00004141"/>
    </source>
</evidence>
<feature type="transmembrane region" description="Helical" evidence="17">
    <location>
        <begin position="276"/>
        <end position="304"/>
    </location>
</feature>
<dbReference type="GO" id="GO:0005886">
    <property type="term" value="C:plasma membrane"/>
    <property type="evidence" value="ECO:0007669"/>
    <property type="project" value="TreeGrafter"/>
</dbReference>
<dbReference type="SFLD" id="SFLDS00052">
    <property type="entry name" value="Ferric_Reductase_Domain"/>
    <property type="match status" value="2"/>
</dbReference>
<feature type="transmembrane region" description="Helical" evidence="17">
    <location>
        <begin position="831"/>
        <end position="852"/>
    </location>
</feature>
<keyword evidence="7" id="KW-0479">Metal-binding</keyword>
<dbReference type="InterPro" id="IPR013121">
    <property type="entry name" value="Fe_red_NAD-bd_6"/>
</dbReference>
<feature type="domain" description="FAD-binding FR-type" evidence="18">
    <location>
        <begin position="943"/>
        <end position="1048"/>
    </location>
</feature>
<dbReference type="GO" id="GO:0046872">
    <property type="term" value="F:metal ion binding"/>
    <property type="evidence" value="ECO:0007669"/>
    <property type="project" value="UniProtKB-KW"/>
</dbReference>
<evidence type="ECO:0000256" key="6">
    <source>
        <dbReference type="ARBA" id="ARBA00022692"/>
    </source>
</evidence>
<feature type="transmembrane region" description="Helical" evidence="17">
    <location>
        <begin position="165"/>
        <end position="188"/>
    </location>
</feature>
<evidence type="ECO:0000256" key="16">
    <source>
        <dbReference type="ARBA" id="ARBA00066905"/>
    </source>
</evidence>
<evidence type="ECO:0000256" key="12">
    <source>
        <dbReference type="ARBA" id="ARBA00023004"/>
    </source>
</evidence>
<evidence type="ECO:0000256" key="1">
    <source>
        <dbReference type="ARBA" id="ARBA00001974"/>
    </source>
</evidence>
<dbReference type="FunFam" id="3.40.50.80:FF:000039">
    <property type="entry name" value="Ferric reduction oxidase 3"/>
    <property type="match status" value="1"/>
</dbReference>
<keyword evidence="10 17" id="KW-1133">Transmembrane helix</keyword>
<name>A0A218X3Q7_PUNGR</name>
<keyword evidence="4" id="KW-0813">Transport</keyword>
<feature type="transmembrane region" description="Helical" evidence="17">
    <location>
        <begin position="543"/>
        <end position="569"/>
    </location>
</feature>
<keyword evidence="11" id="KW-0560">Oxidoreductase</keyword>
<dbReference type="InterPro" id="IPR050369">
    <property type="entry name" value="RBOH/FRE"/>
</dbReference>
<feature type="transmembrane region" description="Helical" evidence="17">
    <location>
        <begin position="1164"/>
        <end position="1186"/>
    </location>
</feature>
<feature type="transmembrane region" description="Helical" evidence="17">
    <location>
        <begin position="738"/>
        <end position="761"/>
    </location>
</feature>
<dbReference type="Proteomes" id="UP000197138">
    <property type="component" value="Unassembled WGS sequence"/>
</dbReference>
<evidence type="ECO:0000256" key="11">
    <source>
        <dbReference type="ARBA" id="ARBA00023002"/>
    </source>
</evidence>
<feature type="transmembrane region" description="Helical" evidence="17">
    <location>
        <begin position="105"/>
        <end position="130"/>
    </location>
</feature>
<organism evidence="19 20">
    <name type="scientific">Punica granatum</name>
    <name type="common">Pomegranate</name>
    <dbReference type="NCBI Taxonomy" id="22663"/>
    <lineage>
        <taxon>Eukaryota</taxon>
        <taxon>Viridiplantae</taxon>
        <taxon>Streptophyta</taxon>
        <taxon>Embryophyta</taxon>
        <taxon>Tracheophyta</taxon>
        <taxon>Spermatophyta</taxon>
        <taxon>Magnoliopsida</taxon>
        <taxon>eudicotyledons</taxon>
        <taxon>Gunneridae</taxon>
        <taxon>Pentapetalae</taxon>
        <taxon>rosids</taxon>
        <taxon>malvids</taxon>
        <taxon>Myrtales</taxon>
        <taxon>Lythraceae</taxon>
        <taxon>Punica</taxon>
    </lineage>
</organism>
<feature type="transmembrane region" description="Helical" evidence="17">
    <location>
        <begin position="235"/>
        <end position="255"/>
    </location>
</feature>
<protein>
    <recommendedName>
        <fullName evidence="16">ferric-chelate reductase (NADH)</fullName>
        <ecNumber evidence="16">1.16.1.7</ecNumber>
    </recommendedName>
</protein>
<evidence type="ECO:0000256" key="15">
    <source>
        <dbReference type="ARBA" id="ARBA00050970"/>
    </source>
</evidence>
<dbReference type="CDD" id="cd06186">
    <property type="entry name" value="NOX_Duox_like_FAD_NADP"/>
    <property type="match status" value="2"/>
</dbReference>
<evidence type="ECO:0000256" key="5">
    <source>
        <dbReference type="ARBA" id="ARBA00022630"/>
    </source>
</evidence>
<dbReference type="PROSITE" id="PS51384">
    <property type="entry name" value="FAD_FR"/>
    <property type="match status" value="2"/>
</dbReference>
<dbReference type="Gene3D" id="3.40.50.80">
    <property type="entry name" value="Nucleotide-binding domain of ferredoxin-NADP reductase (FNR) module"/>
    <property type="match status" value="3"/>
</dbReference>
<feature type="transmembrane region" description="Helical" evidence="17">
    <location>
        <begin position="425"/>
        <end position="446"/>
    </location>
</feature>
<evidence type="ECO:0000256" key="10">
    <source>
        <dbReference type="ARBA" id="ARBA00022989"/>
    </source>
</evidence>
<dbReference type="InterPro" id="IPR017927">
    <property type="entry name" value="FAD-bd_FR_type"/>
</dbReference>
<proteinExistence type="inferred from homology"/>
<evidence type="ECO:0000256" key="3">
    <source>
        <dbReference type="ARBA" id="ARBA00006278"/>
    </source>
</evidence>
<keyword evidence="5" id="KW-0285">Flavoprotein</keyword>
<keyword evidence="6 17" id="KW-0812">Transmembrane</keyword>
<dbReference type="Pfam" id="PF08022">
    <property type="entry name" value="FAD_binding_8"/>
    <property type="match status" value="2"/>
</dbReference>
<dbReference type="InterPro" id="IPR013130">
    <property type="entry name" value="Fe3_Rdtase_TM_dom"/>
</dbReference>
<comment type="cofactor">
    <cofactor evidence="1">
        <name>FAD</name>
        <dbReference type="ChEBI" id="CHEBI:57692"/>
    </cofactor>
</comment>
<evidence type="ECO:0000313" key="19">
    <source>
        <dbReference type="EMBL" id="OWM79573.1"/>
    </source>
</evidence>
<dbReference type="Pfam" id="PF01794">
    <property type="entry name" value="Ferric_reduct"/>
    <property type="match status" value="2"/>
</dbReference>
<feature type="transmembrane region" description="Helical" evidence="17">
    <location>
        <begin position="791"/>
        <end position="810"/>
    </location>
</feature>
<feature type="transmembrane region" description="Helical" evidence="17">
    <location>
        <begin position="1207"/>
        <end position="1228"/>
    </location>
</feature>
<comment type="subcellular location">
    <subcellularLocation>
        <location evidence="2">Membrane</location>
        <topology evidence="2">Multi-pass membrane protein</topology>
    </subcellularLocation>
</comment>
<evidence type="ECO:0000256" key="9">
    <source>
        <dbReference type="ARBA" id="ARBA00022982"/>
    </source>
</evidence>
<evidence type="ECO:0000256" key="4">
    <source>
        <dbReference type="ARBA" id="ARBA00022448"/>
    </source>
</evidence>
<dbReference type="PANTHER" id="PTHR11972">
    <property type="entry name" value="NADPH OXIDASE"/>
    <property type="match status" value="1"/>
</dbReference>
<evidence type="ECO:0000256" key="8">
    <source>
        <dbReference type="ARBA" id="ARBA00022827"/>
    </source>
</evidence>
<dbReference type="PANTHER" id="PTHR11972:SF79">
    <property type="entry name" value="FERRIC REDUCTION OXIDASE 4-RELATED"/>
    <property type="match status" value="1"/>
</dbReference>
<feature type="transmembrane region" description="Helical" evidence="17">
    <location>
        <begin position="872"/>
        <end position="892"/>
    </location>
</feature>
<comment type="caution">
    <text evidence="19">The sequence shown here is derived from an EMBL/GenBank/DDBJ whole genome shotgun (WGS) entry which is preliminary data.</text>
</comment>
<evidence type="ECO:0000256" key="13">
    <source>
        <dbReference type="ARBA" id="ARBA00023065"/>
    </source>
</evidence>
<dbReference type="SFLD" id="SFLDG01168">
    <property type="entry name" value="Ferric_reductase_subgroup_(FRE"/>
    <property type="match status" value="2"/>
</dbReference>
<feature type="transmembrane region" description="Helical" evidence="17">
    <location>
        <begin position="200"/>
        <end position="223"/>
    </location>
</feature>
<keyword evidence="12" id="KW-0408">Iron</keyword>
<dbReference type="InterPro" id="IPR013112">
    <property type="entry name" value="FAD-bd_8"/>
</dbReference>
<feature type="transmembrane region" description="Helical" evidence="17">
    <location>
        <begin position="12"/>
        <end position="28"/>
    </location>
</feature>
<dbReference type="SUPFAM" id="SSF52343">
    <property type="entry name" value="Ferredoxin reductase-like, C-terminal NADP-linked domain"/>
    <property type="match status" value="2"/>
</dbReference>
<evidence type="ECO:0000256" key="7">
    <source>
        <dbReference type="ARBA" id="ARBA00022723"/>
    </source>
</evidence>
<accession>A0A218X3Q7</accession>
<evidence type="ECO:0000259" key="18">
    <source>
        <dbReference type="PROSITE" id="PS51384"/>
    </source>
</evidence>
<feature type="transmembrane region" description="Helical" evidence="17">
    <location>
        <begin position="589"/>
        <end position="612"/>
    </location>
</feature>
<dbReference type="EC" id="1.16.1.7" evidence="16"/>
<evidence type="ECO:0000256" key="17">
    <source>
        <dbReference type="SAM" id="Phobius"/>
    </source>
</evidence>
<dbReference type="GO" id="GO:0140618">
    <property type="term" value="F:ferric-chelate reductase (NADH) activity"/>
    <property type="evidence" value="ECO:0007669"/>
    <property type="project" value="UniProtKB-EC"/>
</dbReference>
<evidence type="ECO:0000256" key="14">
    <source>
        <dbReference type="ARBA" id="ARBA00023136"/>
    </source>
</evidence>
<keyword evidence="13" id="KW-0406">Ion transport</keyword>
<reference evidence="20" key="1">
    <citation type="journal article" date="2017" name="Plant J.">
        <title>The pomegranate (Punica granatum L.) genome and the genomics of punicalagin biosynthesis.</title>
        <authorList>
            <person name="Qin G."/>
            <person name="Xu C."/>
            <person name="Ming R."/>
            <person name="Tang H."/>
            <person name="Guyot R."/>
            <person name="Kramer E.M."/>
            <person name="Hu Y."/>
            <person name="Yi X."/>
            <person name="Qi Y."/>
            <person name="Xu X."/>
            <person name="Gao Z."/>
            <person name="Pan H."/>
            <person name="Jian J."/>
            <person name="Tian Y."/>
            <person name="Yue Z."/>
            <person name="Xu Y."/>
        </authorList>
    </citation>
    <scope>NUCLEOTIDE SEQUENCE [LARGE SCALE GENOMIC DNA]</scope>
    <source>
        <strain evidence="20">cv. Dabenzi</strain>
    </source>
</reference>
<feature type="domain" description="FAD-binding FR-type" evidence="18">
    <location>
        <begin position="312"/>
        <end position="419"/>
    </location>
</feature>
<dbReference type="GO" id="GO:0006811">
    <property type="term" value="P:monoatomic ion transport"/>
    <property type="evidence" value="ECO:0007669"/>
    <property type="project" value="UniProtKB-KW"/>
</dbReference>
<evidence type="ECO:0000313" key="20">
    <source>
        <dbReference type="Proteomes" id="UP000197138"/>
    </source>
</evidence>
<keyword evidence="14 17" id="KW-0472">Membrane</keyword>
<dbReference type="EMBL" id="MTKT01002440">
    <property type="protein sequence ID" value="OWM79573.1"/>
    <property type="molecule type" value="Genomic_DNA"/>
</dbReference>
<dbReference type="InterPro" id="IPR039261">
    <property type="entry name" value="FNR_nucleotide-bd"/>
</dbReference>
<comment type="similarity">
    <text evidence="3">Belongs to the ferric reductase (FRE) family.</text>
</comment>
<gene>
    <name evidence="19" type="ORF">CDL15_Pgr022985</name>
</gene>
<keyword evidence="9" id="KW-0249">Electron transport</keyword>
<feature type="transmembrane region" description="Helical" evidence="17">
    <location>
        <begin position="904"/>
        <end position="934"/>
    </location>
</feature>
<sequence length="1331" mass="150485">MERVIAQRVLKMSFLVAFVGWIMIWIMLPTKTYKNIWTPYLDNKLNSSYFADQGTNLLLFTFPVMFIAAFGCIYLHLKKNSEKPKLSPRDGKCVRLGGFWKRPAVVMAPLGVVSAIELVFGVMFITLLIWSLSNYLYVSFGQLHNHDGAKVWQAKFRSVSLRLGYVGNICWAFLFFPVTRGSSILPLVGLTSESSIKYHIWLGHISSVLFVAHTVGFIIYWAMTNQMIDLLEWSSTYVSNLAGTIAIIFAIAMWATSFRPVRRKMFEVFFYTHHLYILYIVFYVLHVGAAYFCMIIPGIFLFVIDRYLRFLQSRKRAPLLSARLLPFGLVELNFAKSNKLKYNPTSILFVNIPSISKLQWHPFTVISSSSLESETLSVAIKCHGSWSQKLYQTLMSSTSPPLDRLEVSVEGPYGPSSMNFLRHEVLVMICGGSGIAPFISIIRELIYQSNNQPDSQLPKIMLVCAFKKSTDLAILDLLLPIGSQTSVSDFISRTQLYIEAYITQDHDDRESQDPKDKNIQTLWFKPDLTIDRAIAPALGRDSWLWLGLIIVSSFLLFLILLGLVTLYYIYPIIKPGGLSDPSKYHFSYWILWDMFLICASMFTVSSIAFLWTKKDSSREAMRQVKSLDVPSPIASPGSWFVGPAERELESLPQQSLVQVTKVHYGTRPDLKKILFDCKGSADIGVSVCGPRRMRREVAKICSSGLANNLHFESISFDCDARSGSWDSWRRPVIVRGPLGIISWTELSFLVMFAGLLVWSFYSYMHSMFRYARAEATQHGISVSEAKLKSSALLLGLIGNMCLALLFFPVTRGSSVLRLIGLTSEASIKYHIWIGHTAMTFFTAHGLCYVIFWAKTRRVLEMLKWDKVGVSNLAGEISLLAGLVMWATTFPRIRRKLFELFFYTHYLYVVFVVFFVLHVGLSTACTMLPGFYLFVIDRYLRFLQSQQQVQLVSARILPCRAIELNFSKSPGLSYTPTSSVFVNIPTLSKLQWHPFTVTSSSSTEPDRLSILIKSEGSWSKSLYQRLSSYNPAENLQVSVEGPYGPPFTDFLRHDKLVMISGGSGITPFISITRELLHRANTACEKTPRLLLVCAFKTSLDLSMLDLLLPVSGTALDGSRLEIQIKAFVTRETNPAGEEQSPFRTILFKPSLRDAPISAVLGPWSWLWLGLIISSSFMIFLLSIGFLTRYYIHRIEHKPNKAYSDSSGAALYMMFICISIASTATVGFLWNKRQSAQEIRQVQSTETPPMTSPSPVFHDMDWELESLPRQTLSKATMAHHGKRPNLKKILLDCEGSSIGVLVSGPKKMRQEVAEICSCESAHNLHFKSISFSW</sequence>
<comment type="catalytic activity">
    <reaction evidence="15">
        <text>2 a Fe(II)-siderophore + NAD(+) + H(+) = 2 a Fe(III)-siderophore + NADH</text>
        <dbReference type="Rhea" id="RHEA:15061"/>
        <dbReference type="Rhea" id="RHEA-COMP:11342"/>
        <dbReference type="Rhea" id="RHEA-COMP:11344"/>
        <dbReference type="ChEBI" id="CHEBI:15378"/>
        <dbReference type="ChEBI" id="CHEBI:29033"/>
        <dbReference type="ChEBI" id="CHEBI:29034"/>
        <dbReference type="ChEBI" id="CHEBI:57540"/>
        <dbReference type="ChEBI" id="CHEBI:57945"/>
        <dbReference type="EC" id="1.16.1.7"/>
    </reaction>
</comment>
<keyword evidence="8" id="KW-0274">FAD</keyword>